<dbReference type="SMART" id="SM00745">
    <property type="entry name" value="MIT"/>
    <property type="match status" value="1"/>
</dbReference>
<dbReference type="Gene3D" id="1.20.58.80">
    <property type="entry name" value="Phosphotransferase system, lactose/cellobiose-type IIA subunit"/>
    <property type="match status" value="1"/>
</dbReference>
<dbReference type="GO" id="GO:0005737">
    <property type="term" value="C:cytoplasm"/>
    <property type="evidence" value="ECO:0007669"/>
    <property type="project" value="UniProtKB-SubCell"/>
</dbReference>
<accession>A0A4P2VP48</accession>
<dbReference type="KEGG" id="ccai:NAS2_1310"/>
<dbReference type="RefSeq" id="WP_174448909.1">
    <property type="nucleotide sequence ID" value="NZ_AP018732.1"/>
</dbReference>
<dbReference type="AlphaFoldDB" id="A0A4P2VP48"/>
<dbReference type="InterPro" id="IPR003959">
    <property type="entry name" value="ATPase_AAA_core"/>
</dbReference>
<evidence type="ECO:0000256" key="2">
    <source>
        <dbReference type="ARBA" id="ARBA00022490"/>
    </source>
</evidence>
<dbReference type="GO" id="GO:0051301">
    <property type="term" value="P:cell division"/>
    <property type="evidence" value="ECO:0007669"/>
    <property type="project" value="UniProtKB-KW"/>
</dbReference>
<dbReference type="InterPro" id="IPR007330">
    <property type="entry name" value="MIT_dom"/>
</dbReference>
<dbReference type="Proteomes" id="UP000509448">
    <property type="component" value="Chromosome"/>
</dbReference>
<feature type="domain" description="MIT" evidence="6">
    <location>
        <begin position="5"/>
        <end position="77"/>
    </location>
</feature>
<comment type="subcellular location">
    <subcellularLocation>
        <location evidence="1">Cytoplasm</location>
    </subcellularLocation>
</comment>
<evidence type="ECO:0000256" key="1">
    <source>
        <dbReference type="ARBA" id="ARBA00004496"/>
    </source>
</evidence>
<protein>
    <submittedName>
        <fullName evidence="7">369aa long hypothetical cell division control protein</fullName>
    </submittedName>
</protein>
<evidence type="ECO:0000313" key="7">
    <source>
        <dbReference type="EMBL" id="BBE42698.1"/>
    </source>
</evidence>
<dbReference type="FunFam" id="3.40.50.300:FF:001054">
    <property type="entry name" value="ATPase, AAA family, putative"/>
    <property type="match status" value="1"/>
</dbReference>
<keyword evidence="4" id="KW-0067">ATP-binding</keyword>
<dbReference type="InterPro" id="IPR027417">
    <property type="entry name" value="P-loop_NTPase"/>
</dbReference>
<gene>
    <name evidence="7" type="ORF">NAS2_1310</name>
</gene>
<dbReference type="PANTHER" id="PTHR23074">
    <property type="entry name" value="AAA DOMAIN-CONTAINING"/>
    <property type="match status" value="1"/>
</dbReference>
<dbReference type="Gene3D" id="3.40.50.300">
    <property type="entry name" value="P-loop containing nucleotide triphosphate hydrolases"/>
    <property type="match status" value="1"/>
</dbReference>
<evidence type="ECO:0000256" key="4">
    <source>
        <dbReference type="ARBA" id="ARBA00022840"/>
    </source>
</evidence>
<dbReference type="Pfam" id="PF17862">
    <property type="entry name" value="AAA_lid_3"/>
    <property type="match status" value="1"/>
</dbReference>
<keyword evidence="3" id="KW-0547">Nucleotide-binding</keyword>
<organism evidence="7 8">
    <name type="scientific">Conexivisphaera calida</name>
    <dbReference type="NCBI Taxonomy" id="1874277"/>
    <lineage>
        <taxon>Archaea</taxon>
        <taxon>Nitrososphaerota</taxon>
        <taxon>Conexivisphaeria</taxon>
        <taxon>Conexivisphaerales</taxon>
        <taxon>Conexivisphaeraceae</taxon>
        <taxon>Conexivisphaera</taxon>
    </lineage>
</organism>
<proteinExistence type="predicted"/>
<dbReference type="GO" id="GO:0005524">
    <property type="term" value="F:ATP binding"/>
    <property type="evidence" value="ECO:0007669"/>
    <property type="project" value="UniProtKB-KW"/>
</dbReference>
<keyword evidence="7" id="KW-0131">Cell cycle</keyword>
<dbReference type="InterPro" id="IPR050304">
    <property type="entry name" value="MT-severing_AAA_ATPase"/>
</dbReference>
<evidence type="ECO:0000259" key="6">
    <source>
        <dbReference type="SMART" id="SM00745"/>
    </source>
</evidence>
<keyword evidence="8" id="KW-1185">Reference proteome</keyword>
<reference evidence="7 8" key="1">
    <citation type="journal article" date="2019" name="ISME J.">
        <title>Isolation and characterization of a thermophilic sulfur- and iron-reducing thaumarchaeote from a terrestrial acidic hot spring.</title>
        <authorList>
            <person name="Kato S."/>
            <person name="Itoh T."/>
            <person name="Yuki M."/>
            <person name="Nagamori M."/>
            <person name="Ohnishi M."/>
            <person name="Uematsu K."/>
            <person name="Suzuki K."/>
            <person name="Takashina T."/>
            <person name="Ohkuma M."/>
        </authorList>
    </citation>
    <scope>NUCLEOTIDE SEQUENCE [LARGE SCALE GENOMIC DNA]</scope>
    <source>
        <strain evidence="7 8">NAS-02</strain>
    </source>
</reference>
<sequence>MRNPGEELEDAAAQYASEAIKLDSQGNYAGAVVKYQNAVEALLKLIRLYPDNPVNKLYYEKAMAYQERIKALQRLRGVYSPSDGDRPPQQDEDGNIRVAPMVETVKATFEELLVTEKPNVSTKDVVGLDDAKLALRQAIVYPYQRPDLFPLGWPRGILLFGPPGCGKTMLAAAVASEIDGYFLSVDAASIMSKWLGDAEKNVAKLFAYARGLAESKPVVIFIDEVDSLLTVHRQEVGGETRVRNQFLKEMDGLSDKGKNLQLYVLAATNKPWTLDEPFLRRYQKRIYVQPPDKDTRKLLFEKYTEPLILDSDIDMEELAKLTEGYSASDIRDICQDAQLRVVTELFESGKANDPESKPRPIKMKDFKEIVKQRRPSLIAERVKLYEKWNEMYSAV</sequence>
<dbReference type="GO" id="GO:0016887">
    <property type="term" value="F:ATP hydrolysis activity"/>
    <property type="evidence" value="ECO:0007669"/>
    <property type="project" value="InterPro"/>
</dbReference>
<dbReference type="Pfam" id="PF04212">
    <property type="entry name" value="MIT"/>
    <property type="match status" value="1"/>
</dbReference>
<dbReference type="OrthoDB" id="77269at2157"/>
<evidence type="ECO:0000313" key="8">
    <source>
        <dbReference type="Proteomes" id="UP000509448"/>
    </source>
</evidence>
<dbReference type="PANTHER" id="PTHR23074:SF83">
    <property type="entry name" value="VACUOLAR PROTEIN SORTING-ASSOCIATED PROTEIN 4A"/>
    <property type="match status" value="1"/>
</dbReference>
<feature type="domain" description="AAA+ ATPase" evidence="5">
    <location>
        <begin position="153"/>
        <end position="292"/>
    </location>
</feature>
<name>A0A4P2VP48_9ARCH</name>
<dbReference type="InterPro" id="IPR041569">
    <property type="entry name" value="AAA_lid_3"/>
</dbReference>
<evidence type="ECO:0000259" key="5">
    <source>
        <dbReference type="SMART" id="SM00382"/>
    </source>
</evidence>
<dbReference type="InterPro" id="IPR003593">
    <property type="entry name" value="AAA+_ATPase"/>
</dbReference>
<evidence type="ECO:0000256" key="3">
    <source>
        <dbReference type="ARBA" id="ARBA00022741"/>
    </source>
</evidence>
<dbReference type="SUPFAM" id="SSF116846">
    <property type="entry name" value="MIT domain"/>
    <property type="match status" value="1"/>
</dbReference>
<dbReference type="SUPFAM" id="SSF52540">
    <property type="entry name" value="P-loop containing nucleoside triphosphate hydrolases"/>
    <property type="match status" value="1"/>
</dbReference>
<dbReference type="EMBL" id="AP018732">
    <property type="protein sequence ID" value="BBE42698.1"/>
    <property type="molecule type" value="Genomic_DNA"/>
</dbReference>
<dbReference type="InterPro" id="IPR036181">
    <property type="entry name" value="MIT_dom_sf"/>
</dbReference>
<dbReference type="SMART" id="SM00382">
    <property type="entry name" value="AAA"/>
    <property type="match status" value="1"/>
</dbReference>
<dbReference type="Pfam" id="PF00004">
    <property type="entry name" value="AAA"/>
    <property type="match status" value="1"/>
</dbReference>
<keyword evidence="2" id="KW-0963">Cytoplasm</keyword>
<dbReference type="Gene3D" id="1.10.8.60">
    <property type="match status" value="1"/>
</dbReference>
<keyword evidence="7" id="KW-0132">Cell division</keyword>
<dbReference type="GeneID" id="55585124"/>